<dbReference type="SUPFAM" id="SSF50978">
    <property type="entry name" value="WD40 repeat-like"/>
    <property type="match status" value="2"/>
</dbReference>
<feature type="non-terminal residue" evidence="1">
    <location>
        <position position="1"/>
    </location>
</feature>
<evidence type="ECO:0000313" key="2">
    <source>
        <dbReference type="Proteomes" id="UP000786811"/>
    </source>
</evidence>
<dbReference type="OrthoDB" id="2095648at2759"/>
<dbReference type="AlphaFoldDB" id="A0A8J2H5S8"/>
<accession>A0A8J2H5S8</accession>
<gene>
    <name evidence="1" type="ORF">HICCMSTLAB_LOCUS1918</name>
</gene>
<organism evidence="1 2">
    <name type="scientific">Cotesia congregata</name>
    <name type="common">Parasitoid wasp</name>
    <name type="synonym">Apanteles congregatus</name>
    <dbReference type="NCBI Taxonomy" id="51543"/>
    <lineage>
        <taxon>Eukaryota</taxon>
        <taxon>Metazoa</taxon>
        <taxon>Ecdysozoa</taxon>
        <taxon>Arthropoda</taxon>
        <taxon>Hexapoda</taxon>
        <taxon>Insecta</taxon>
        <taxon>Pterygota</taxon>
        <taxon>Neoptera</taxon>
        <taxon>Endopterygota</taxon>
        <taxon>Hymenoptera</taxon>
        <taxon>Apocrita</taxon>
        <taxon>Ichneumonoidea</taxon>
        <taxon>Braconidae</taxon>
        <taxon>Microgastrinae</taxon>
        <taxon>Cotesia</taxon>
    </lineage>
</organism>
<reference evidence="1" key="1">
    <citation type="submission" date="2021-04" db="EMBL/GenBank/DDBJ databases">
        <authorList>
            <person name="Chebbi M.A.C M."/>
        </authorList>
    </citation>
    <scope>NUCLEOTIDE SEQUENCE</scope>
</reference>
<dbReference type="InterPro" id="IPR036322">
    <property type="entry name" value="WD40_repeat_dom_sf"/>
</dbReference>
<dbReference type="Proteomes" id="UP000786811">
    <property type="component" value="Unassembled WGS sequence"/>
</dbReference>
<name>A0A8J2H5S8_COTCN</name>
<comment type="caution">
    <text evidence="1">The sequence shown here is derived from an EMBL/GenBank/DDBJ whole genome shotgun (WGS) entry which is preliminary data.</text>
</comment>
<protein>
    <recommendedName>
        <fullName evidence="3">F-box domain-containing protein</fullName>
    </recommendedName>
</protein>
<dbReference type="EMBL" id="CAJNRD030001116">
    <property type="protein sequence ID" value="CAG5075900.1"/>
    <property type="molecule type" value="Genomic_DNA"/>
</dbReference>
<sequence>MELRLVCCHFNELIESILNKHPAWKPMTDNKILYECLEHTMQRAYPYVLISHWMDIDDPVIWRGTYLSFMKWQKVLVNEPTIDAIVSTSNFGDVSCVCTFDKYIAIAYENGAIANYTVDDINQPFYLAYHGTGITQIEFWYSNGDVLVVSLGDNNDLNSGECRHFCIGDMEGTLTSYERVGNFISPGSTKNLPLRETQQLIAHCYVGKNMKAMAYEESGTVLFVYWADIEGEKLTRFRFIQEKDWCRLPENINASFQRLIMPNITFFFAIGASSIGSTNYYENEWHEYNLAPHFGSNVRSIALHAQILIFGLDDGSIHLLYIRNYADVMDLEAKIQNSRKIEVDTEPIVDLTILEVDKKPCIVAVTEQKVHLLMELRLVCRHFNELIESILNKHPAWKPMTHNKILYDCLELTMQRAYPYDLITHWMDIDDPVIWRGTYLSFMKWQKVLVNDPTKDTIVSTSNFGDVSCVCTFDKYIAIAYENGVIANYTVDDISQPFYLAHHGAGITQIEFWYSNGDVLVVPLGDNNELKFWDLKNKVEIATNGFFAHNISSGECRHFCICDLGGILTSYERVGNLISPGLTKNLQIRENQELMAHCLVGKNMKAVAYEVGGTVLFVYKGDIEGGKLTNFRFIQKKDWIRLPDNLDSSLQRLTMTNITFFFGIGLYRIGSTNYYDDDWHEYDLAPYFGSNVRSIALHAQILMFGLEDGSVHLLYIQDYDHVMELEERIQNSRKIEVDTEPIIELTILEVDKKPCIVAVTEQRHLPAASLALKSFDKYQRSLHSNKTESISTFFTDNLLTFIDFQRRRLSKSLWKKIFEKLDFRTFVGLRMVNREFCKGVKKHLYELEVWRLMCYEQTLFDCRTMTMARRFPYELITHQSEVNDQDLWRGTYSSFKKWAKVIESPQNTQLMLSVSHLRTNITCVATFDKYLLISFENGDMNYYDYSAINKNVPVFTKSKTFCKADNRRERHKKSSILLGSQAKAKTFCRTGEGRHFCIGEYDGVLTSYELNSQDEIVPGAVYELNLRQNEFVANLCIDGKYITAMSMMAKAKRIGTILYFLAAIIEDNRVLYFEQEQEKDWIMLPEDLYEMRRLVMPTITFFLGLAESKIGSTNFYENEWHEYDIESILGSQITAVALHAQILIIGLHNGDIHFLHIENYMDIVNIEKRITSSAATNISSKPIIDLIIMEYQQNPSIVAVTKDEVILINFKF</sequence>
<proteinExistence type="predicted"/>
<evidence type="ECO:0000313" key="1">
    <source>
        <dbReference type="EMBL" id="CAG5075900.1"/>
    </source>
</evidence>
<evidence type="ECO:0008006" key="3">
    <source>
        <dbReference type="Google" id="ProtNLM"/>
    </source>
</evidence>
<keyword evidence="2" id="KW-1185">Reference proteome</keyword>